<name>A0A918MQ00_9RHOB</name>
<gene>
    <name evidence="1" type="ORF">GCM10011452_35840</name>
</gene>
<dbReference type="EMBL" id="BMYQ01000017">
    <property type="protein sequence ID" value="GGW44421.1"/>
    <property type="molecule type" value="Genomic_DNA"/>
</dbReference>
<sequence length="157" mass="16852">MRIDERLVAFFHRPLMSIIAATDACGKPAAGRGIGFHLMEDREGMDVIFSGWQWPGLVAAIAERGKLAVTFVSPADYVSFQIKGSASLRPTEARDVAEADRFIAAAMTELEGLGVPRGVIMPWLCPQEPRVARLRISEIYVQTPGPLAGMLAGAAAG</sequence>
<organism evidence="1 2">
    <name type="scientific">Gemmobacter lanyuensis</name>
    <dbReference type="NCBI Taxonomy" id="1054497"/>
    <lineage>
        <taxon>Bacteria</taxon>
        <taxon>Pseudomonadati</taxon>
        <taxon>Pseudomonadota</taxon>
        <taxon>Alphaproteobacteria</taxon>
        <taxon>Rhodobacterales</taxon>
        <taxon>Paracoccaceae</taxon>
        <taxon>Gemmobacter</taxon>
    </lineage>
</organism>
<dbReference type="SUPFAM" id="SSF50475">
    <property type="entry name" value="FMN-binding split barrel"/>
    <property type="match status" value="1"/>
</dbReference>
<dbReference type="Proteomes" id="UP000628984">
    <property type="component" value="Unassembled WGS sequence"/>
</dbReference>
<dbReference type="AlphaFoldDB" id="A0A918MQ00"/>
<keyword evidence="2" id="KW-1185">Reference proteome</keyword>
<dbReference type="Gene3D" id="2.30.110.10">
    <property type="entry name" value="Electron Transport, Fmn-binding Protein, Chain A"/>
    <property type="match status" value="1"/>
</dbReference>
<protein>
    <recommendedName>
        <fullName evidence="3">Pyridoxamine 5'-phosphate oxidase</fullName>
    </recommendedName>
</protein>
<proteinExistence type="predicted"/>
<comment type="caution">
    <text evidence="1">The sequence shown here is derived from an EMBL/GenBank/DDBJ whole genome shotgun (WGS) entry which is preliminary data.</text>
</comment>
<evidence type="ECO:0000313" key="2">
    <source>
        <dbReference type="Proteomes" id="UP000628984"/>
    </source>
</evidence>
<dbReference type="InterPro" id="IPR012349">
    <property type="entry name" value="Split_barrel_FMN-bd"/>
</dbReference>
<reference evidence="1" key="1">
    <citation type="journal article" date="2014" name="Int. J. Syst. Evol. Microbiol.">
        <title>Complete genome sequence of Corynebacterium casei LMG S-19264T (=DSM 44701T), isolated from a smear-ripened cheese.</title>
        <authorList>
            <consortium name="US DOE Joint Genome Institute (JGI-PGF)"/>
            <person name="Walter F."/>
            <person name="Albersmeier A."/>
            <person name="Kalinowski J."/>
            <person name="Ruckert C."/>
        </authorList>
    </citation>
    <scope>NUCLEOTIDE SEQUENCE</scope>
    <source>
        <strain evidence="1">KCTC 23714</strain>
    </source>
</reference>
<dbReference type="RefSeq" id="WP_189635311.1">
    <property type="nucleotide sequence ID" value="NZ_BMYQ01000017.1"/>
</dbReference>
<reference evidence="1" key="2">
    <citation type="submission" date="2020-09" db="EMBL/GenBank/DDBJ databases">
        <authorList>
            <person name="Sun Q."/>
            <person name="Kim S."/>
        </authorList>
    </citation>
    <scope>NUCLEOTIDE SEQUENCE</scope>
    <source>
        <strain evidence="1">KCTC 23714</strain>
    </source>
</reference>
<evidence type="ECO:0000313" key="1">
    <source>
        <dbReference type="EMBL" id="GGW44421.1"/>
    </source>
</evidence>
<evidence type="ECO:0008006" key="3">
    <source>
        <dbReference type="Google" id="ProtNLM"/>
    </source>
</evidence>
<accession>A0A918MQ00</accession>